<evidence type="ECO:0000313" key="1">
    <source>
        <dbReference type="EMBL" id="MDX5929502.1"/>
    </source>
</evidence>
<dbReference type="Proteomes" id="UP001279553">
    <property type="component" value="Unassembled WGS sequence"/>
</dbReference>
<dbReference type="AlphaFoldDB" id="A0AAW9DN84"/>
<sequence>MNLKLTLAIGVLMAASAGLGGFVVYQRIDTRIAVLRSPPAGQRDYTRGLDQGIAAECANLKRLTGHEPADCHISAGSSADPSRTGG</sequence>
<proteinExistence type="predicted"/>
<reference evidence="1 2" key="1">
    <citation type="submission" date="2023-11" db="EMBL/GenBank/DDBJ databases">
        <title>MicrobeMod: A computational toolkit for identifying prokaryotic methylation and restriction-modification with nanopore sequencing.</title>
        <authorList>
            <person name="Crits-Christoph A."/>
            <person name="Kang S.C."/>
            <person name="Lee H."/>
            <person name="Ostrov N."/>
        </authorList>
    </citation>
    <scope>NUCLEOTIDE SEQUENCE [LARGE SCALE GENOMIC DNA]</scope>
    <source>
        <strain evidence="1 2">DSMZ 700</strain>
    </source>
</reference>
<organism evidence="1 2">
    <name type="scientific">Acidiphilium acidophilum</name>
    <name type="common">Thiobacillus acidophilus</name>
    <dbReference type="NCBI Taxonomy" id="76588"/>
    <lineage>
        <taxon>Bacteria</taxon>
        <taxon>Pseudomonadati</taxon>
        <taxon>Pseudomonadota</taxon>
        <taxon>Alphaproteobacteria</taxon>
        <taxon>Acetobacterales</taxon>
        <taxon>Acidocellaceae</taxon>
        <taxon>Acidiphilium</taxon>
    </lineage>
</organism>
<protein>
    <submittedName>
        <fullName evidence="1">Uncharacterized protein</fullName>
    </submittedName>
</protein>
<gene>
    <name evidence="1" type="ORF">SIL87_01800</name>
</gene>
<dbReference type="RefSeq" id="WP_319612570.1">
    <property type="nucleotide sequence ID" value="NZ_JAWXYB010000008.1"/>
</dbReference>
<keyword evidence="2" id="KW-1185">Reference proteome</keyword>
<comment type="caution">
    <text evidence="1">The sequence shown here is derived from an EMBL/GenBank/DDBJ whole genome shotgun (WGS) entry which is preliminary data.</text>
</comment>
<evidence type="ECO:0000313" key="2">
    <source>
        <dbReference type="Proteomes" id="UP001279553"/>
    </source>
</evidence>
<dbReference type="EMBL" id="JAWXYB010000008">
    <property type="protein sequence ID" value="MDX5929502.1"/>
    <property type="molecule type" value="Genomic_DNA"/>
</dbReference>
<accession>A0AAW9DN84</accession>
<name>A0AAW9DN84_ACIAO</name>